<dbReference type="Proteomes" id="UP001431783">
    <property type="component" value="Unassembled WGS sequence"/>
</dbReference>
<evidence type="ECO:0000313" key="3">
    <source>
        <dbReference type="EMBL" id="KAK9882211.1"/>
    </source>
</evidence>
<accession>A0AAW1UQU8</accession>
<dbReference type="PANTHER" id="PTHR34439:SF1">
    <property type="entry name" value="CENTROBIN"/>
    <property type="match status" value="1"/>
</dbReference>
<feature type="region of interest" description="Disordered" evidence="2">
    <location>
        <begin position="216"/>
        <end position="248"/>
    </location>
</feature>
<dbReference type="GO" id="GO:1902410">
    <property type="term" value="P:mitotic cytokinetic process"/>
    <property type="evidence" value="ECO:0007669"/>
    <property type="project" value="TreeGrafter"/>
</dbReference>
<organism evidence="3 4">
    <name type="scientific">Henosepilachna vigintioctopunctata</name>
    <dbReference type="NCBI Taxonomy" id="420089"/>
    <lineage>
        <taxon>Eukaryota</taxon>
        <taxon>Metazoa</taxon>
        <taxon>Ecdysozoa</taxon>
        <taxon>Arthropoda</taxon>
        <taxon>Hexapoda</taxon>
        <taxon>Insecta</taxon>
        <taxon>Pterygota</taxon>
        <taxon>Neoptera</taxon>
        <taxon>Endopterygota</taxon>
        <taxon>Coleoptera</taxon>
        <taxon>Polyphaga</taxon>
        <taxon>Cucujiformia</taxon>
        <taxon>Coccinelloidea</taxon>
        <taxon>Coccinellidae</taxon>
        <taxon>Epilachninae</taxon>
        <taxon>Epilachnini</taxon>
        <taxon>Henosepilachna</taxon>
    </lineage>
</organism>
<feature type="compositionally biased region" description="Polar residues" evidence="2">
    <location>
        <begin position="105"/>
        <end position="114"/>
    </location>
</feature>
<feature type="region of interest" description="Disordered" evidence="2">
    <location>
        <begin position="105"/>
        <end position="132"/>
    </location>
</feature>
<evidence type="ECO:0000256" key="1">
    <source>
        <dbReference type="SAM" id="Coils"/>
    </source>
</evidence>
<sequence length="958" mass="111256">MSESDDTDELLLMPPHIDDNQLLDNHFTPYYQIVDKLISQVSKLKSRITSIENSSDVSLGSITSSIDTYLNMRSSDSSNTCRRCYSYESLPQNSEQGKYTTQCMSTQSTPQKPRSNLMLKSFPNSPKHEEDTKRFRKPLYRTTVVTDQFQERNVVNEPEFSRPPVNIIREIDDFLSNVKSPAKPEAVRNLNFDNVKSEFSERQNRTLTNVQQILKEMGEQEERNNAILERKSDKTSSDDDIKNEEPKNSIDWKNGIETVSMTSTDSSLTDKTTVLYQPAYTKHKTVKESTNHRTGQDCGNRSSLVTQPFQYNSENATKYSINYQNSDRNSVDRDQTVIENLNAISNSARKEVSTPQIDIHSNAKEMLIMHKKLLDETQSHTDLNNYPLPTKKVVGQVNDSNLGAVSLVNLWNSADMETERNEEKCIQKLQEEKLRRTHCEELIQQLQNKILEQQEKLAVAIQVDEAKDTAIIRFHDAWEKVNMKFKLVVKERDQLENDIQKLVAQNEKITQDFEERFKFHKREADQALRIVQENQNKYEELERKYKQLSVDNETLKSTSQELEGRLKNEEEKNKQLSSILANKEIELAESKNILLHAKQEVSQCQAAVEMCQKDFTSIKAEYDLIQDEIKIERQTVSQLHQQNKALLDELEAQKKNEKVLSTSLKESQAKIENNKKELRNFYQGQVELLVQTKLKEFQKQLDDAEQKMKEELTKKETEIAKSAAMHIQQLNEKYTLEIHLLEQKHQEEMQLKDVRTAHMEQRVRDLENKLERQLDRKEDLMKQLRRVMEAQWAEAMRIINTGRSPVPPDDSSSTIDKLQSLHSKSYHNMEALLNREYDDKATNQPPMHRDSEVQCYDPQVEKRVNYKHCDAAGRRSSKSKSGKPPDSANLQRYIDLLLHKQPGNVLQSRERSTSPKGLTGHPHSDKLMWQYADSSKRKPNSQEGGSQRDENKKKSNWR</sequence>
<dbReference type="AlphaFoldDB" id="A0AAW1UQU8"/>
<keyword evidence="1" id="KW-0175">Coiled coil</keyword>
<dbReference type="PANTHER" id="PTHR34439">
    <property type="entry name" value="CENTROBIN"/>
    <property type="match status" value="1"/>
</dbReference>
<feature type="region of interest" description="Disordered" evidence="2">
    <location>
        <begin position="869"/>
        <end position="888"/>
    </location>
</feature>
<protein>
    <recommendedName>
        <fullName evidence="5">Centrobin</fullName>
    </recommendedName>
</protein>
<dbReference type="EMBL" id="JARQZJ010000073">
    <property type="protein sequence ID" value="KAK9882211.1"/>
    <property type="molecule type" value="Genomic_DNA"/>
</dbReference>
<evidence type="ECO:0000256" key="2">
    <source>
        <dbReference type="SAM" id="MobiDB-lite"/>
    </source>
</evidence>
<keyword evidence="4" id="KW-1185">Reference proteome</keyword>
<evidence type="ECO:0008006" key="5">
    <source>
        <dbReference type="Google" id="ProtNLM"/>
    </source>
</evidence>
<dbReference type="GO" id="GO:0051299">
    <property type="term" value="P:centrosome separation"/>
    <property type="evidence" value="ECO:0007669"/>
    <property type="project" value="TreeGrafter"/>
</dbReference>
<dbReference type="InterPro" id="IPR038923">
    <property type="entry name" value="Centrobin"/>
</dbReference>
<dbReference type="GO" id="GO:1902017">
    <property type="term" value="P:regulation of cilium assembly"/>
    <property type="evidence" value="ECO:0007669"/>
    <property type="project" value="InterPro"/>
</dbReference>
<name>A0AAW1UQU8_9CUCU</name>
<dbReference type="GO" id="GO:0005813">
    <property type="term" value="C:centrosome"/>
    <property type="evidence" value="ECO:0007669"/>
    <property type="project" value="TreeGrafter"/>
</dbReference>
<proteinExistence type="predicted"/>
<dbReference type="GO" id="GO:0007099">
    <property type="term" value="P:centriole replication"/>
    <property type="evidence" value="ECO:0007669"/>
    <property type="project" value="InterPro"/>
</dbReference>
<feature type="coiled-coil region" evidence="1">
    <location>
        <begin position="636"/>
        <end position="721"/>
    </location>
</feature>
<feature type="region of interest" description="Disordered" evidence="2">
    <location>
        <begin position="901"/>
        <end position="958"/>
    </location>
</feature>
<feature type="coiled-coil region" evidence="1">
    <location>
        <begin position="756"/>
        <end position="790"/>
    </location>
</feature>
<reference evidence="3 4" key="1">
    <citation type="submission" date="2023-03" db="EMBL/GenBank/DDBJ databases">
        <title>Genome insight into feeding habits of ladybird beetles.</title>
        <authorList>
            <person name="Li H.-S."/>
            <person name="Huang Y.-H."/>
            <person name="Pang H."/>
        </authorList>
    </citation>
    <scope>NUCLEOTIDE SEQUENCE [LARGE SCALE GENOMIC DNA]</scope>
    <source>
        <strain evidence="3">SYSU_2023b</strain>
        <tissue evidence="3">Whole body</tissue>
    </source>
</reference>
<comment type="caution">
    <text evidence="3">The sequence shown here is derived from an EMBL/GenBank/DDBJ whole genome shotgun (WGS) entry which is preliminary data.</text>
</comment>
<gene>
    <name evidence="3" type="ORF">WA026_019724</name>
</gene>
<feature type="coiled-coil region" evidence="1">
    <location>
        <begin position="429"/>
        <end position="600"/>
    </location>
</feature>
<dbReference type="GO" id="GO:0005814">
    <property type="term" value="C:centriole"/>
    <property type="evidence" value="ECO:0007669"/>
    <property type="project" value="TreeGrafter"/>
</dbReference>
<evidence type="ECO:0000313" key="4">
    <source>
        <dbReference type="Proteomes" id="UP001431783"/>
    </source>
</evidence>
<feature type="compositionally biased region" description="Basic and acidic residues" evidence="2">
    <location>
        <begin position="946"/>
        <end position="958"/>
    </location>
</feature>